<dbReference type="EMBL" id="KL367593">
    <property type="protein sequence ID" value="KFD62569.1"/>
    <property type="molecule type" value="Genomic_DNA"/>
</dbReference>
<keyword evidence="3" id="KW-1185">Reference proteome</keyword>
<dbReference type="Proteomes" id="UP000030758">
    <property type="component" value="Unassembled WGS sequence"/>
</dbReference>
<evidence type="ECO:0000313" key="3">
    <source>
        <dbReference type="Proteomes" id="UP000030764"/>
    </source>
</evidence>
<proteinExistence type="predicted"/>
<name>A0A085MZC3_9BILA</name>
<dbReference type="AlphaFoldDB" id="A0A085MZC3"/>
<dbReference type="Proteomes" id="UP000030764">
    <property type="component" value="Unassembled WGS sequence"/>
</dbReference>
<evidence type="ECO:0000313" key="1">
    <source>
        <dbReference type="EMBL" id="KFD50089.1"/>
    </source>
</evidence>
<evidence type="ECO:0008006" key="4">
    <source>
        <dbReference type="Google" id="ProtNLM"/>
    </source>
</evidence>
<organism evidence="2">
    <name type="scientific">Trichuris suis</name>
    <name type="common">pig whipworm</name>
    <dbReference type="NCBI Taxonomy" id="68888"/>
    <lineage>
        <taxon>Eukaryota</taxon>
        <taxon>Metazoa</taxon>
        <taxon>Ecdysozoa</taxon>
        <taxon>Nematoda</taxon>
        <taxon>Enoplea</taxon>
        <taxon>Dorylaimia</taxon>
        <taxon>Trichinellida</taxon>
        <taxon>Trichuridae</taxon>
        <taxon>Trichuris</taxon>
    </lineage>
</organism>
<dbReference type="PANTHER" id="PTHR46060">
    <property type="entry name" value="MARINER MOS1 TRANSPOSASE-LIKE PROTEIN"/>
    <property type="match status" value="1"/>
</dbReference>
<dbReference type="InterPro" id="IPR036397">
    <property type="entry name" value="RNaseH_sf"/>
</dbReference>
<evidence type="ECO:0000313" key="2">
    <source>
        <dbReference type="EMBL" id="KFD62569.1"/>
    </source>
</evidence>
<dbReference type="InterPro" id="IPR052709">
    <property type="entry name" value="Transposase-MT_Hybrid"/>
</dbReference>
<dbReference type="EMBL" id="KL363259">
    <property type="protein sequence ID" value="KFD50089.1"/>
    <property type="molecule type" value="Genomic_DNA"/>
</dbReference>
<sequence>MEPPSRVNIMQICSICFVMQSKKRRGKQSRKALLPHDNAPAQRAKVSLAAIQERGFTQIDHPPYSPDLAPIDYFLFGNLKQHLRATIFRNEKELQLAVEGYFNPREKNFFFDGLMNLKSRSEKCIEVKGHYI</sequence>
<dbReference type="GO" id="GO:0003676">
    <property type="term" value="F:nucleic acid binding"/>
    <property type="evidence" value="ECO:0007669"/>
    <property type="project" value="InterPro"/>
</dbReference>
<reference evidence="2 3" key="1">
    <citation type="journal article" date="2014" name="Nat. Genet.">
        <title>Genome and transcriptome of the porcine whipworm Trichuris suis.</title>
        <authorList>
            <person name="Jex A.R."/>
            <person name="Nejsum P."/>
            <person name="Schwarz E.M."/>
            <person name="Hu L."/>
            <person name="Young N.D."/>
            <person name="Hall R.S."/>
            <person name="Korhonen P.K."/>
            <person name="Liao S."/>
            <person name="Thamsborg S."/>
            <person name="Xia J."/>
            <person name="Xu P."/>
            <person name="Wang S."/>
            <person name="Scheerlinck J.P."/>
            <person name="Hofmann A."/>
            <person name="Sternberg P.W."/>
            <person name="Wang J."/>
            <person name="Gasser R.B."/>
        </authorList>
    </citation>
    <scope>NUCLEOTIDE SEQUENCE [LARGE SCALE GENOMIC DNA]</scope>
    <source>
        <strain evidence="2">DCEP-RM93F</strain>
        <strain evidence="1">DCEP-RM93M</strain>
    </source>
</reference>
<gene>
    <name evidence="1" type="ORF">M513_09049</name>
    <name evidence="2" type="ORF">M514_09049</name>
</gene>
<protein>
    <recommendedName>
        <fullName evidence="4">Histone-lysine N-methyltransferase SETMAR</fullName>
    </recommendedName>
</protein>
<dbReference type="PANTHER" id="PTHR46060:SF1">
    <property type="entry name" value="MARINER MOS1 TRANSPOSASE-LIKE PROTEIN"/>
    <property type="match status" value="1"/>
</dbReference>
<accession>A0A085MZC3</accession>
<dbReference type="Gene3D" id="3.30.420.10">
    <property type="entry name" value="Ribonuclease H-like superfamily/Ribonuclease H"/>
    <property type="match status" value="1"/>
</dbReference>